<dbReference type="EMBL" id="MU004230">
    <property type="protein sequence ID" value="KAF2675433.1"/>
    <property type="molecule type" value="Genomic_DNA"/>
</dbReference>
<keyword evidence="4" id="KW-1185">Reference proteome</keyword>
<feature type="compositionally biased region" description="Low complexity" evidence="2">
    <location>
        <begin position="171"/>
        <end position="186"/>
    </location>
</feature>
<proteinExistence type="inferred from homology"/>
<dbReference type="SUPFAM" id="SSF52833">
    <property type="entry name" value="Thioredoxin-like"/>
    <property type="match status" value="1"/>
</dbReference>
<dbReference type="OrthoDB" id="9932926at2759"/>
<dbReference type="PANTHER" id="PTHR12232">
    <property type="entry name" value="SH3 DOMAIN-BINDING GLUTAMIC ACID-RICH-LIKE PROTEIN"/>
    <property type="match status" value="1"/>
</dbReference>
<dbReference type="GO" id="GO:0005737">
    <property type="term" value="C:cytoplasm"/>
    <property type="evidence" value="ECO:0007669"/>
    <property type="project" value="TreeGrafter"/>
</dbReference>
<feature type="compositionally biased region" description="Low complexity" evidence="2">
    <location>
        <begin position="225"/>
        <end position="236"/>
    </location>
</feature>
<dbReference type="Gene3D" id="3.40.30.10">
    <property type="entry name" value="Glutaredoxin"/>
    <property type="match status" value="1"/>
</dbReference>
<feature type="region of interest" description="Disordered" evidence="2">
    <location>
        <begin position="164"/>
        <end position="367"/>
    </location>
</feature>
<reference evidence="3" key="1">
    <citation type="journal article" date="2020" name="Stud. Mycol.">
        <title>101 Dothideomycetes genomes: a test case for predicting lifestyles and emergence of pathogens.</title>
        <authorList>
            <person name="Haridas S."/>
            <person name="Albert R."/>
            <person name="Binder M."/>
            <person name="Bloem J."/>
            <person name="Labutti K."/>
            <person name="Salamov A."/>
            <person name="Andreopoulos B."/>
            <person name="Baker S."/>
            <person name="Barry K."/>
            <person name="Bills G."/>
            <person name="Bluhm B."/>
            <person name="Cannon C."/>
            <person name="Castanera R."/>
            <person name="Culley D."/>
            <person name="Daum C."/>
            <person name="Ezra D."/>
            <person name="Gonzalez J."/>
            <person name="Henrissat B."/>
            <person name="Kuo A."/>
            <person name="Liang C."/>
            <person name="Lipzen A."/>
            <person name="Lutzoni F."/>
            <person name="Magnuson J."/>
            <person name="Mondo S."/>
            <person name="Nolan M."/>
            <person name="Ohm R."/>
            <person name="Pangilinan J."/>
            <person name="Park H.-J."/>
            <person name="Ramirez L."/>
            <person name="Alfaro M."/>
            <person name="Sun H."/>
            <person name="Tritt A."/>
            <person name="Yoshinaga Y."/>
            <person name="Zwiers L.-H."/>
            <person name="Turgeon B."/>
            <person name="Goodwin S."/>
            <person name="Spatafora J."/>
            <person name="Crous P."/>
            <person name="Grigoriev I."/>
        </authorList>
    </citation>
    <scope>NUCLEOTIDE SEQUENCE</scope>
    <source>
        <strain evidence="3">CBS 115976</strain>
    </source>
</reference>
<dbReference type="PROSITE" id="PS51354">
    <property type="entry name" value="GLUTAREDOXIN_2"/>
    <property type="match status" value="1"/>
</dbReference>
<gene>
    <name evidence="3" type="ORF">BT63DRAFT_475041</name>
</gene>
<dbReference type="PANTHER" id="PTHR12232:SF0">
    <property type="entry name" value="THIOREDOXIN DOMAIN-CONTAINING PROTEIN"/>
    <property type="match status" value="1"/>
</dbReference>
<sequence length="398" mass="42122">MADKTDTRSWEEDKALYLFTSLSSGSSAIITATSRIETILKANRIPFSYVDTATNESAKKLYQRRAKGKKLPLLFKEGDYLGDLEQVEEWNEFGELKAAIGTVATNATSIITTPAKTSFISMSSATATPSKSATPSSAAAAETLTPSSSVPLALRQAAFESANAAKEKKAASTTTATTTTTAGASEMPPPSPAKVPLPASPMTAKPMAATPEAPLSPTSPVGLKSPTSPAPSTMSAREQSHSRHGSQSSAYRPEHFDAPPNVHRGSSLSLASEEEIKAIENAQAIPEENEEECEAAEAAEKESKAVEVAKKEEEEKKVETSKAAEVAKKDESAAVMDEGDVAKKTEPSKAGDVVKKDDTVEDKDKKENIKDKVVAGLHKVEEKLDLKKPGPEAAESTT</sequence>
<name>A0A6A6UVC6_9PEZI</name>
<protein>
    <submittedName>
        <fullName evidence="3">Uncharacterized protein</fullName>
    </submittedName>
</protein>
<dbReference type="InterPro" id="IPR036249">
    <property type="entry name" value="Thioredoxin-like_sf"/>
</dbReference>
<dbReference type="InterPro" id="IPR051033">
    <property type="entry name" value="SH3BGR"/>
</dbReference>
<dbReference type="Pfam" id="PF04908">
    <property type="entry name" value="SH3BGR"/>
    <property type="match status" value="1"/>
</dbReference>
<feature type="compositionally biased region" description="Acidic residues" evidence="2">
    <location>
        <begin position="287"/>
        <end position="297"/>
    </location>
</feature>
<dbReference type="Proteomes" id="UP000799302">
    <property type="component" value="Unassembled WGS sequence"/>
</dbReference>
<evidence type="ECO:0000256" key="1">
    <source>
        <dbReference type="ARBA" id="ARBA00007764"/>
    </source>
</evidence>
<accession>A0A6A6UVC6</accession>
<feature type="compositionally biased region" description="Pro residues" evidence="2">
    <location>
        <begin position="187"/>
        <end position="199"/>
    </location>
</feature>
<feature type="compositionally biased region" description="Basic and acidic residues" evidence="2">
    <location>
        <begin position="298"/>
        <end position="332"/>
    </location>
</feature>
<evidence type="ECO:0000313" key="4">
    <source>
        <dbReference type="Proteomes" id="UP000799302"/>
    </source>
</evidence>
<organism evidence="3 4">
    <name type="scientific">Microthyrium microscopicum</name>
    <dbReference type="NCBI Taxonomy" id="703497"/>
    <lineage>
        <taxon>Eukaryota</taxon>
        <taxon>Fungi</taxon>
        <taxon>Dikarya</taxon>
        <taxon>Ascomycota</taxon>
        <taxon>Pezizomycotina</taxon>
        <taxon>Dothideomycetes</taxon>
        <taxon>Dothideomycetes incertae sedis</taxon>
        <taxon>Microthyriales</taxon>
        <taxon>Microthyriaceae</taxon>
        <taxon>Microthyrium</taxon>
    </lineage>
</organism>
<evidence type="ECO:0000313" key="3">
    <source>
        <dbReference type="EMBL" id="KAF2675433.1"/>
    </source>
</evidence>
<dbReference type="AlphaFoldDB" id="A0A6A6UVC6"/>
<dbReference type="InterPro" id="IPR006993">
    <property type="entry name" value="Glut_rich_SH3-bd"/>
</dbReference>
<comment type="similarity">
    <text evidence="1">Belongs to the SH3BGR family.</text>
</comment>
<feature type="compositionally biased region" description="Basic and acidic residues" evidence="2">
    <location>
        <begin position="340"/>
        <end position="367"/>
    </location>
</feature>
<evidence type="ECO:0000256" key="2">
    <source>
        <dbReference type="SAM" id="MobiDB-lite"/>
    </source>
</evidence>